<dbReference type="GO" id="GO:0005886">
    <property type="term" value="C:plasma membrane"/>
    <property type="evidence" value="ECO:0007669"/>
    <property type="project" value="UniProtKB-SubCell"/>
</dbReference>
<evidence type="ECO:0000259" key="7">
    <source>
        <dbReference type="Pfam" id="PF13396"/>
    </source>
</evidence>
<keyword evidence="4 6" id="KW-1133">Transmembrane helix</keyword>
<keyword evidence="3 6" id="KW-0812">Transmembrane</keyword>
<feature type="transmembrane region" description="Helical" evidence="6">
    <location>
        <begin position="12"/>
        <end position="32"/>
    </location>
</feature>
<dbReference type="Pfam" id="PF13396">
    <property type="entry name" value="PLDc_N"/>
    <property type="match status" value="1"/>
</dbReference>
<proteinExistence type="predicted"/>
<evidence type="ECO:0000256" key="4">
    <source>
        <dbReference type="ARBA" id="ARBA00022989"/>
    </source>
</evidence>
<dbReference type="EMBL" id="FNDZ01000001">
    <property type="protein sequence ID" value="SDI09648.1"/>
    <property type="molecule type" value="Genomic_DNA"/>
</dbReference>
<reference evidence="8 9" key="1">
    <citation type="submission" date="2016-10" db="EMBL/GenBank/DDBJ databases">
        <authorList>
            <person name="de Groot N.N."/>
        </authorList>
    </citation>
    <scope>NUCLEOTIDE SEQUENCE [LARGE SCALE GENOMIC DNA]</scope>
    <source>
        <strain evidence="8 9">CGMCC 1.5058</strain>
    </source>
</reference>
<evidence type="ECO:0000313" key="8">
    <source>
        <dbReference type="EMBL" id="SDI09648.1"/>
    </source>
</evidence>
<evidence type="ECO:0000256" key="2">
    <source>
        <dbReference type="ARBA" id="ARBA00022475"/>
    </source>
</evidence>
<comment type="subcellular location">
    <subcellularLocation>
        <location evidence="1">Cell membrane</location>
        <topology evidence="1">Multi-pass membrane protein</topology>
    </subcellularLocation>
</comment>
<gene>
    <name evidence="8" type="ORF">SAMN05421804_101676</name>
</gene>
<feature type="domain" description="Cardiolipin synthase N-terminal" evidence="7">
    <location>
        <begin position="22"/>
        <end position="64"/>
    </location>
</feature>
<dbReference type="InterPro" id="IPR027379">
    <property type="entry name" value="CLS_N"/>
</dbReference>
<organism evidence="8 9">
    <name type="scientific">Proteiniclasticum ruminis</name>
    <dbReference type="NCBI Taxonomy" id="398199"/>
    <lineage>
        <taxon>Bacteria</taxon>
        <taxon>Bacillati</taxon>
        <taxon>Bacillota</taxon>
        <taxon>Clostridia</taxon>
        <taxon>Eubacteriales</taxon>
        <taxon>Clostridiaceae</taxon>
        <taxon>Proteiniclasticum</taxon>
    </lineage>
</organism>
<dbReference type="AlphaFoldDB" id="A0A1G8HSL6"/>
<keyword evidence="2" id="KW-1003">Cell membrane</keyword>
<sequence length="67" mass="7794">MNLEGLREYLPVLIPLIIMQFALTAASLWHVLTHKNYKFGNRPLWVVLSFVQFIGPVVYFIFGRGEE</sequence>
<evidence type="ECO:0000256" key="5">
    <source>
        <dbReference type="ARBA" id="ARBA00023136"/>
    </source>
</evidence>
<keyword evidence="5 6" id="KW-0472">Membrane</keyword>
<dbReference type="Proteomes" id="UP000183255">
    <property type="component" value="Unassembled WGS sequence"/>
</dbReference>
<evidence type="ECO:0000256" key="3">
    <source>
        <dbReference type="ARBA" id="ARBA00022692"/>
    </source>
</evidence>
<protein>
    <submittedName>
        <fullName evidence="8">Phospholipase_D-nuclease N-terminal</fullName>
    </submittedName>
</protein>
<evidence type="ECO:0000256" key="1">
    <source>
        <dbReference type="ARBA" id="ARBA00004651"/>
    </source>
</evidence>
<evidence type="ECO:0000313" key="9">
    <source>
        <dbReference type="Proteomes" id="UP000183255"/>
    </source>
</evidence>
<accession>A0A1G8HSL6</accession>
<dbReference type="RefSeq" id="WP_031574086.1">
    <property type="nucleotide sequence ID" value="NZ_DAMAXS010000003.1"/>
</dbReference>
<evidence type="ECO:0000256" key="6">
    <source>
        <dbReference type="SAM" id="Phobius"/>
    </source>
</evidence>
<feature type="transmembrane region" description="Helical" evidence="6">
    <location>
        <begin position="44"/>
        <end position="62"/>
    </location>
</feature>
<name>A0A1G8HSL6_9CLOT</name>